<accession>A0A8H6VPD3</accession>
<dbReference type="GeneID" id="59352733"/>
<dbReference type="InterPro" id="IPR021842">
    <property type="entry name" value="DUF3435"/>
</dbReference>
<evidence type="ECO:0000313" key="3">
    <source>
        <dbReference type="Proteomes" id="UP000636479"/>
    </source>
</evidence>
<feature type="region of interest" description="Disordered" evidence="1">
    <location>
        <begin position="1"/>
        <end position="111"/>
    </location>
</feature>
<feature type="compositionally biased region" description="Basic and acidic residues" evidence="1">
    <location>
        <begin position="22"/>
        <end position="31"/>
    </location>
</feature>
<feature type="compositionally biased region" description="Acidic residues" evidence="1">
    <location>
        <begin position="1121"/>
        <end position="1134"/>
    </location>
</feature>
<dbReference type="OrthoDB" id="3033142at2759"/>
<gene>
    <name evidence="2" type="ORF">MIND_01379800</name>
</gene>
<feature type="compositionally biased region" description="Basic residues" evidence="1">
    <location>
        <begin position="1138"/>
        <end position="1147"/>
    </location>
</feature>
<comment type="caution">
    <text evidence="2">The sequence shown here is derived from an EMBL/GenBank/DDBJ whole genome shotgun (WGS) entry which is preliminary data.</text>
</comment>
<dbReference type="Proteomes" id="UP000636479">
    <property type="component" value="Unassembled WGS sequence"/>
</dbReference>
<dbReference type="Pfam" id="PF11917">
    <property type="entry name" value="DUF3435"/>
    <property type="match status" value="1"/>
</dbReference>
<dbReference type="RefSeq" id="XP_037213218.1">
    <property type="nucleotide sequence ID" value="XM_037370217.1"/>
</dbReference>
<dbReference type="PANTHER" id="PTHR37535">
    <property type="entry name" value="FLUG DOMAIN PROTEIN"/>
    <property type="match status" value="1"/>
</dbReference>
<feature type="region of interest" description="Disordered" evidence="1">
    <location>
        <begin position="1050"/>
        <end position="1149"/>
    </location>
</feature>
<keyword evidence="3" id="KW-1185">Reference proteome</keyword>
<protein>
    <submittedName>
        <fullName evidence="2">Uncharacterized protein</fullName>
    </submittedName>
</protein>
<feature type="compositionally biased region" description="Basic and acidic residues" evidence="1">
    <location>
        <begin position="1"/>
        <end position="12"/>
    </location>
</feature>
<proteinExistence type="predicted"/>
<dbReference type="EMBL" id="JACAZF010000017">
    <property type="protein sequence ID" value="KAF7289187.1"/>
    <property type="molecule type" value="Genomic_DNA"/>
</dbReference>
<evidence type="ECO:0000256" key="1">
    <source>
        <dbReference type="SAM" id="MobiDB-lite"/>
    </source>
</evidence>
<dbReference type="PANTHER" id="PTHR37535:SF3">
    <property type="entry name" value="FLUG DOMAIN-CONTAINING PROTEIN"/>
    <property type="match status" value="1"/>
</dbReference>
<organism evidence="2 3">
    <name type="scientific">Mycena indigotica</name>
    <dbReference type="NCBI Taxonomy" id="2126181"/>
    <lineage>
        <taxon>Eukaryota</taxon>
        <taxon>Fungi</taxon>
        <taxon>Dikarya</taxon>
        <taxon>Basidiomycota</taxon>
        <taxon>Agaricomycotina</taxon>
        <taxon>Agaricomycetes</taxon>
        <taxon>Agaricomycetidae</taxon>
        <taxon>Agaricales</taxon>
        <taxon>Marasmiineae</taxon>
        <taxon>Mycenaceae</taxon>
        <taxon>Mycena</taxon>
    </lineage>
</organism>
<feature type="compositionally biased region" description="Basic residues" evidence="1">
    <location>
        <begin position="46"/>
        <end position="73"/>
    </location>
</feature>
<reference evidence="2" key="1">
    <citation type="submission" date="2020-05" db="EMBL/GenBank/DDBJ databases">
        <title>Mycena genomes resolve the evolution of fungal bioluminescence.</title>
        <authorList>
            <person name="Tsai I.J."/>
        </authorList>
    </citation>
    <scope>NUCLEOTIDE SEQUENCE</scope>
    <source>
        <strain evidence="2">171206Taipei</strain>
    </source>
</reference>
<sequence>MSRHAAAADKGRVCRTSTHAAPGRERGHGAEVEEEEEDAGAAPPRTRARRRTTHVRTHARAHRRRRRRRRRPRHTPDAATIKRAPTPHVTPVASFPPSTTMPLAKRARRSDEEVYDQRIADARQDPARLQALTRPLAGTVHNRKLSPAGEYIHERVAKLWKLFLQKRISGPEGWAQEIVQGSAIPTDDIFKEFIRFLSVVIVGRLAEFATKKTIKSYLYIFFALWKRKTFELLPKILRTKAIDFISHPEFTSAIRLSTAARAKEHGDVIDLVIILKALFTDTTCCRTHRFRLMMMYQLVIIALSSERPGALVESAQYRGTNQALLWRDHAFWLIPNPAREDRPLLGLLVTCRLLKGFRENDSVNKHFFILQEPDSHRMVDGLMYALTLALADNIFQDVSSIEEILRPKVFPTRAIQLRIRHDKLDLPVLRKEMIIDGKWSVDHTFAVPYSWVAGRLKRITLRAGFQTNVTFYSFRRGTANRIDAEVSEEERRMLMGHASGSDQFFSSYKSRISTVDLGNVLVGRNEVDDGHVLIMKTVTGLARGLDPKAPLKLTAAESTALESEPELVELRAKKQAALDLAAEERKKLAQIDDDDEDEHQRQSNVVADALQVARVHGRKHHALVSTETELRLTEKRRLFFEEAPFRELNGIDVPQRPPMAAIPTNTPSKRIAGHVAVTSGKENVIGLRRRLPRLGSAIDEVLAIITNFIVDNDDQATHLVESVNGLLSLPAQPSPLCYPGEGPTPEGHCPFCDIEISSKTHAFDGANMATHIHKCMLNDVQLKATQQLSVDFIPQSCRWKPCRQRETIWTSRDDFARHVFGHVQTAKNAGWSSGGKALCRWLEDDSDVEICGETECDEEHFGCVHGLNVWPKVRVVYDVITSETFVDLDGNGDEYRDQCLEHYARLFEPFATRGDIEVDFSTPGVTFTDEATNCITFDNGEGLGGERPEFHGHIELLVALSPCFCPFCVFDGDMDIVKRMAQFITNNAFQLHLHLHLAHVVAMKQPRTCPVPSCGPTMFDAFDLLTHMVVFHRVPICGSTKHIRRRQLRLPKREDMLTPMEEDDEEVGAENQQESQKPARKRSRMVIYDSSDDEEPEQTTAPVFDQQEGTSAAAGKRKRDDEDDYENEEDEEEEQVRPRRKHVKRTNRAADKTHYCTAHRLQFVDIRNHIPACCTSTTFRIRDKDVSRTKWGPTVVLADWLRTAPSEILVEPTEAQGARKQSVSVKSTKELRKYKCDGCKREYASIADHFKKIRSDKSKCSKRRFRKRQADGKFGAVSILAASSST</sequence>
<evidence type="ECO:0000313" key="2">
    <source>
        <dbReference type="EMBL" id="KAF7289187.1"/>
    </source>
</evidence>
<name>A0A8H6VPD3_9AGAR</name>